<feature type="transmembrane region" description="Helical" evidence="1">
    <location>
        <begin position="193"/>
        <end position="224"/>
    </location>
</feature>
<accession>A0ABS7V287</accession>
<comment type="caution">
    <text evidence="2">The sequence shown here is derived from an EMBL/GenBank/DDBJ whole genome shotgun (WGS) entry which is preliminary data.</text>
</comment>
<feature type="transmembrane region" description="Helical" evidence="1">
    <location>
        <begin position="344"/>
        <end position="364"/>
    </location>
</feature>
<dbReference type="RefSeq" id="WP_224155089.1">
    <property type="nucleotide sequence ID" value="NZ_JAHBFQ010000009.1"/>
</dbReference>
<keyword evidence="1" id="KW-0472">Membrane</keyword>
<evidence type="ECO:0000313" key="3">
    <source>
        <dbReference type="Proteomes" id="UP000705994"/>
    </source>
</evidence>
<keyword evidence="1" id="KW-0812">Transmembrane</keyword>
<feature type="transmembrane region" description="Helical" evidence="1">
    <location>
        <begin position="164"/>
        <end position="181"/>
    </location>
</feature>
<dbReference type="EMBL" id="JAHBFX010000001">
    <property type="protein sequence ID" value="MBZ5999436.1"/>
    <property type="molecule type" value="Genomic_DNA"/>
</dbReference>
<feature type="transmembrane region" description="Helical" evidence="1">
    <location>
        <begin position="12"/>
        <end position="32"/>
    </location>
</feature>
<feature type="transmembrane region" description="Helical" evidence="1">
    <location>
        <begin position="277"/>
        <end position="297"/>
    </location>
</feature>
<organism evidence="2 3">
    <name type="scientific">Leuconostoc gelidum subsp. gelidum</name>
    <dbReference type="NCBI Taxonomy" id="1607839"/>
    <lineage>
        <taxon>Bacteria</taxon>
        <taxon>Bacillati</taxon>
        <taxon>Bacillota</taxon>
        <taxon>Bacilli</taxon>
        <taxon>Lactobacillales</taxon>
        <taxon>Lactobacillaceae</taxon>
        <taxon>Leuconostoc</taxon>
        <taxon>Leuconostoc gelidum group</taxon>
    </lineage>
</organism>
<feature type="transmembrane region" description="Helical" evidence="1">
    <location>
        <begin position="133"/>
        <end position="157"/>
    </location>
</feature>
<evidence type="ECO:0000256" key="1">
    <source>
        <dbReference type="SAM" id="Phobius"/>
    </source>
</evidence>
<name>A0ABS7V287_LEUGE</name>
<feature type="transmembrane region" description="Helical" evidence="1">
    <location>
        <begin position="236"/>
        <end position="257"/>
    </location>
</feature>
<keyword evidence="1" id="KW-1133">Transmembrane helix</keyword>
<protein>
    <submittedName>
        <fullName evidence="2">Cytochrome B</fullName>
    </submittedName>
</protein>
<proteinExistence type="predicted"/>
<sequence length="575" mass="65082">MKNMSNLSIKNLKLNLIWPYLVIVVIAFVYALPQLNVRGIYVGADSSFHFNRAFEAMSRLKYLNFHNSQISLYGFNASGRIINALYGPGLGYFFGVVLLLTKSWLKFQLVTNFILTVGTISLSYWLFNKYSRQSVISLVFAIVLSLTSYWSISYWYLSSGGMSWGMMFLPLVIDAGIQMYINKNNPVNPLRLGIIMAVILESHMLSFVFSVGILIVFFTAAMIVSHNRVVLFKKSIFSAIISIGLTLGYWADYLIIIRSQSILSPFVNLNPRNLSSNLYQGLSFWLLIFSIVLIIALSGKLLSWQWLLFIMGLGFLIVASGPEILLDHWNSISFLRTVQFPMRFTLPGVYLLSFFVVTMLAQLLNQLSFKRSYTTAVSVGVILLASVTIKNVFLNYTSSNQQFWENGNYLESKFSIPNSNQKIDVQKKIQSRNREFEKSITVMNFEAPDYLPGSGSVYYGDKNYKIVNQNIISPVSRFNKHINKKGNLVVTWSQRNSHVINVPVVIYRQSLITFNGRKIIPESTENGVLKVMGHSGSNKVEVSIKVPLVVHIAKLGPIIVILTMLKIVVCKRGKR</sequence>
<gene>
    <name evidence="2" type="ORF">KIJ07_03215</name>
</gene>
<feature type="transmembrane region" description="Helical" evidence="1">
    <location>
        <begin position="376"/>
        <end position="396"/>
    </location>
</feature>
<feature type="transmembrane region" description="Helical" evidence="1">
    <location>
        <begin position="81"/>
        <end position="100"/>
    </location>
</feature>
<keyword evidence="3" id="KW-1185">Reference proteome</keyword>
<evidence type="ECO:0000313" key="2">
    <source>
        <dbReference type="EMBL" id="MBZ5999436.1"/>
    </source>
</evidence>
<feature type="transmembrane region" description="Helical" evidence="1">
    <location>
        <begin position="304"/>
        <end position="324"/>
    </location>
</feature>
<dbReference type="Proteomes" id="UP000705994">
    <property type="component" value="Unassembled WGS sequence"/>
</dbReference>
<feature type="transmembrane region" description="Helical" evidence="1">
    <location>
        <begin position="107"/>
        <end position="127"/>
    </location>
</feature>
<reference evidence="2 3" key="1">
    <citation type="submission" date="2021-05" db="EMBL/GenBank/DDBJ databases">
        <title>Pangenome of Leuconostoc gelidum warrants species status for Leuconostoc gelidum subsp. gasicomitatum.</title>
        <authorList>
            <person name="Johansson P."/>
            <person name="Sade E."/>
            <person name="Hultman J."/>
            <person name="Auvinen P."/>
            <person name="Bjorkroth J."/>
        </authorList>
    </citation>
    <scope>NUCLEOTIDE SEQUENCE [LARGE SCALE GENOMIC DNA]</scope>
    <source>
        <strain evidence="2 3">AMKR21</strain>
    </source>
</reference>